<protein>
    <recommendedName>
        <fullName evidence="6">Gram-positive cocci surface proteins LPxTG domain-containing protein</fullName>
    </recommendedName>
</protein>
<dbReference type="NCBIfam" id="NF040603">
    <property type="entry name" value="choice_anch_P"/>
    <property type="match status" value="1"/>
</dbReference>
<evidence type="ECO:0008006" key="6">
    <source>
        <dbReference type="Google" id="ProtNLM"/>
    </source>
</evidence>
<evidence type="ECO:0000256" key="2">
    <source>
        <dbReference type="SAM" id="Phobius"/>
    </source>
</evidence>
<dbReference type="RefSeq" id="WP_229698102.1">
    <property type="nucleotide sequence ID" value="NZ_BMMS01000002.1"/>
</dbReference>
<feature type="compositionally biased region" description="Basic and acidic residues" evidence="1">
    <location>
        <begin position="260"/>
        <end position="270"/>
    </location>
</feature>
<evidence type="ECO:0000313" key="5">
    <source>
        <dbReference type="Proteomes" id="UP000641932"/>
    </source>
</evidence>
<proteinExistence type="predicted"/>
<organism evidence="4 5">
    <name type="scientific">Wenjunlia tyrosinilytica</name>
    <dbReference type="NCBI Taxonomy" id="1544741"/>
    <lineage>
        <taxon>Bacteria</taxon>
        <taxon>Bacillati</taxon>
        <taxon>Actinomycetota</taxon>
        <taxon>Actinomycetes</taxon>
        <taxon>Kitasatosporales</taxon>
        <taxon>Streptomycetaceae</taxon>
        <taxon>Wenjunlia</taxon>
    </lineage>
</organism>
<evidence type="ECO:0000256" key="3">
    <source>
        <dbReference type="SAM" id="SignalP"/>
    </source>
</evidence>
<feature type="signal peptide" evidence="3">
    <location>
        <begin position="1"/>
        <end position="36"/>
    </location>
</feature>
<sequence>MHTNVFGLPARRPAVSTTAAAAAAVLGAALPSAVLAAPAHATGIQASGRASAVAARVALDVSLVGKSVDVPVNLSLNQVYAPRNSAATLLTARIGGVDGGRPVEIVRADVARTSARSSGDRAEGRADLADVDVHVPGLPLTPLVRAQAVKSRALCVAGKEPVADSRLVGKVVVLGRPLSLNTAGTTEADVPGVGHVKLAIAQKTTTRRTAAATALRLKVSIDPLRLGVAKVAGDIVLAEATCRTPITPDQPSQSPSAEPVVDKPQTHHLAETGGGSGLALGGVGASLVAGGALLLRLRRRGSASRR</sequence>
<keyword evidence="2" id="KW-0812">Transmembrane</keyword>
<feature type="chain" id="PRO_5038082632" description="Gram-positive cocci surface proteins LPxTG domain-containing protein" evidence="3">
    <location>
        <begin position="37"/>
        <end position="306"/>
    </location>
</feature>
<dbReference type="EMBL" id="BMMS01000002">
    <property type="protein sequence ID" value="GGO81301.1"/>
    <property type="molecule type" value="Genomic_DNA"/>
</dbReference>
<dbReference type="NCBIfam" id="NF041527">
    <property type="entry name" value="SCO1860_LAETG"/>
    <property type="match status" value="1"/>
</dbReference>
<reference evidence="4" key="1">
    <citation type="journal article" date="2014" name="Int. J. Syst. Evol. Microbiol.">
        <title>Complete genome sequence of Corynebacterium casei LMG S-19264T (=DSM 44701T), isolated from a smear-ripened cheese.</title>
        <authorList>
            <consortium name="US DOE Joint Genome Institute (JGI-PGF)"/>
            <person name="Walter F."/>
            <person name="Albersmeier A."/>
            <person name="Kalinowski J."/>
            <person name="Ruckert C."/>
        </authorList>
    </citation>
    <scope>NUCLEOTIDE SEQUENCE</scope>
    <source>
        <strain evidence="4">CGMCC 4.7201</strain>
    </source>
</reference>
<keyword evidence="2" id="KW-0472">Membrane</keyword>
<dbReference type="Proteomes" id="UP000641932">
    <property type="component" value="Unassembled WGS sequence"/>
</dbReference>
<evidence type="ECO:0000256" key="1">
    <source>
        <dbReference type="SAM" id="MobiDB-lite"/>
    </source>
</evidence>
<keyword evidence="3" id="KW-0732">Signal</keyword>
<keyword evidence="2" id="KW-1133">Transmembrane helix</keyword>
<accession>A0A917ZEE4</accession>
<reference evidence="4" key="2">
    <citation type="submission" date="2020-09" db="EMBL/GenBank/DDBJ databases">
        <authorList>
            <person name="Sun Q."/>
            <person name="Zhou Y."/>
        </authorList>
    </citation>
    <scope>NUCLEOTIDE SEQUENCE</scope>
    <source>
        <strain evidence="4">CGMCC 4.7201</strain>
    </source>
</reference>
<evidence type="ECO:0000313" key="4">
    <source>
        <dbReference type="EMBL" id="GGO81301.1"/>
    </source>
</evidence>
<feature type="region of interest" description="Disordered" evidence="1">
    <location>
        <begin position="245"/>
        <end position="274"/>
    </location>
</feature>
<feature type="compositionally biased region" description="Polar residues" evidence="1">
    <location>
        <begin position="247"/>
        <end position="256"/>
    </location>
</feature>
<name>A0A917ZEE4_9ACTN</name>
<dbReference type="AlphaFoldDB" id="A0A917ZEE4"/>
<keyword evidence="5" id="KW-1185">Reference proteome</keyword>
<comment type="caution">
    <text evidence="4">The sequence shown here is derived from an EMBL/GenBank/DDBJ whole genome shotgun (WGS) entry which is preliminary data.</text>
</comment>
<gene>
    <name evidence="4" type="ORF">GCM10012280_05200</name>
</gene>
<dbReference type="InterPro" id="IPR048202">
    <property type="entry name" value="SCO1860-like"/>
</dbReference>
<feature type="transmembrane region" description="Helical" evidence="2">
    <location>
        <begin position="277"/>
        <end position="297"/>
    </location>
</feature>